<dbReference type="Proteomes" id="UP001055172">
    <property type="component" value="Unassembled WGS sequence"/>
</dbReference>
<evidence type="ECO:0000313" key="2">
    <source>
        <dbReference type="EMBL" id="GJC87958.1"/>
    </source>
</evidence>
<protein>
    <submittedName>
        <fullName evidence="2">Protein MSN1</fullName>
    </submittedName>
</protein>
<feature type="domain" description="Transcription activator GCR1-like" evidence="1">
    <location>
        <begin position="66"/>
        <end position="141"/>
    </location>
</feature>
<dbReference type="PANTHER" id="PTHR37784">
    <property type="entry name" value="PROTEIN MSN1"/>
    <property type="match status" value="1"/>
</dbReference>
<dbReference type="InterPro" id="IPR022210">
    <property type="entry name" value="TF_GCR1-like"/>
</dbReference>
<accession>A0AA37LXZ4</accession>
<name>A0AA37LXZ4_9PEZI</name>
<proteinExistence type="predicted"/>
<dbReference type="Pfam" id="PF12550">
    <property type="entry name" value="GCR1_C"/>
    <property type="match status" value="1"/>
</dbReference>
<dbReference type="EMBL" id="BPPX01000029">
    <property type="protein sequence ID" value="GJC87958.1"/>
    <property type="molecule type" value="Genomic_DNA"/>
</dbReference>
<dbReference type="GO" id="GO:0000981">
    <property type="term" value="F:DNA-binding transcription factor activity, RNA polymerase II-specific"/>
    <property type="evidence" value="ECO:0007669"/>
    <property type="project" value="TreeGrafter"/>
</dbReference>
<dbReference type="AlphaFoldDB" id="A0AA37LXZ4"/>
<dbReference type="GO" id="GO:0060963">
    <property type="term" value="P:positive regulation of ribosomal protein gene transcription by RNA polymerase II"/>
    <property type="evidence" value="ECO:0007669"/>
    <property type="project" value="TreeGrafter"/>
</dbReference>
<dbReference type="InterPro" id="IPR052146">
    <property type="entry name" value="HOT1"/>
</dbReference>
<sequence>MTAQVIDIDGIDESHGVGESSAAAVNEGRLQSPIRIPSVPINPYDDSKYFSTLTIVGENGTERPIFKFHRHPDTVEEQWAEFKYGLHGQPPVEQLEELYRAKWRNNTYGRSWFTRRKAFWDKMKEMLVEGKTEQQALDVMRRLAEGSVPSLIAQLCRERGHGSRSDRRKDQFHFQSNERGRCDSCDEEAAIDSDEKAMTARKPIGQVL</sequence>
<comment type="caution">
    <text evidence="2">The sequence shown here is derived from an EMBL/GenBank/DDBJ whole genome shotgun (WGS) entry which is preliminary data.</text>
</comment>
<reference evidence="2 3" key="1">
    <citation type="submission" date="2021-07" db="EMBL/GenBank/DDBJ databases">
        <title>Genome data of Colletotrichum spaethianum.</title>
        <authorList>
            <person name="Utami Y.D."/>
            <person name="Hiruma K."/>
        </authorList>
    </citation>
    <scope>NUCLEOTIDE SEQUENCE [LARGE SCALE GENOMIC DNA]</scope>
    <source>
        <strain evidence="2 3">MAFF 242679</strain>
    </source>
</reference>
<keyword evidence="3" id="KW-1185">Reference proteome</keyword>
<gene>
    <name evidence="2" type="ORF">ColLi_10796</name>
</gene>
<evidence type="ECO:0000313" key="3">
    <source>
        <dbReference type="Proteomes" id="UP001055172"/>
    </source>
</evidence>
<evidence type="ECO:0000259" key="1">
    <source>
        <dbReference type="Pfam" id="PF12550"/>
    </source>
</evidence>
<dbReference type="PANTHER" id="PTHR37784:SF2">
    <property type="entry name" value="HIGH-OSMOLARITY-INDUCED TRANSCRIPTION PROTEIN 1"/>
    <property type="match status" value="1"/>
</dbReference>
<dbReference type="GO" id="GO:0000978">
    <property type="term" value="F:RNA polymerase II cis-regulatory region sequence-specific DNA binding"/>
    <property type="evidence" value="ECO:0007669"/>
    <property type="project" value="TreeGrafter"/>
</dbReference>
<organism evidence="2 3">
    <name type="scientific">Colletotrichum liriopes</name>
    <dbReference type="NCBI Taxonomy" id="708192"/>
    <lineage>
        <taxon>Eukaryota</taxon>
        <taxon>Fungi</taxon>
        <taxon>Dikarya</taxon>
        <taxon>Ascomycota</taxon>
        <taxon>Pezizomycotina</taxon>
        <taxon>Sordariomycetes</taxon>
        <taxon>Hypocreomycetidae</taxon>
        <taxon>Glomerellales</taxon>
        <taxon>Glomerellaceae</taxon>
        <taxon>Colletotrichum</taxon>
        <taxon>Colletotrichum spaethianum species complex</taxon>
    </lineage>
</organism>